<dbReference type="PANTHER" id="PTHR38479:SF2">
    <property type="entry name" value="WINGED HELIX DNA-BINDING DOMAIN-CONTAINING PROTEIN"/>
    <property type="match status" value="1"/>
</dbReference>
<keyword evidence="1" id="KW-0238">DNA-binding</keyword>
<dbReference type="EMBL" id="JASGBI010000001">
    <property type="protein sequence ID" value="MDI9238606.1"/>
    <property type="molecule type" value="Genomic_DNA"/>
</dbReference>
<gene>
    <name evidence="1" type="ORF">QLQ15_06715</name>
</gene>
<organism evidence="1 2">
    <name type="scientific">Lysobacter stagni</name>
    <dbReference type="NCBI Taxonomy" id="3045172"/>
    <lineage>
        <taxon>Bacteria</taxon>
        <taxon>Pseudomonadati</taxon>
        <taxon>Pseudomonadota</taxon>
        <taxon>Gammaproteobacteria</taxon>
        <taxon>Lysobacterales</taxon>
        <taxon>Lysobacteraceae</taxon>
        <taxon>Lysobacter</taxon>
    </lineage>
</organism>
<dbReference type="InterPro" id="IPR009351">
    <property type="entry name" value="AlkZ-like"/>
</dbReference>
<proteinExistence type="predicted"/>
<protein>
    <submittedName>
        <fullName evidence="1">Winged helix DNA-binding domain-containing protein</fullName>
    </submittedName>
</protein>
<dbReference type="GO" id="GO:0003677">
    <property type="term" value="F:DNA binding"/>
    <property type="evidence" value="ECO:0007669"/>
    <property type="project" value="UniProtKB-KW"/>
</dbReference>
<evidence type="ECO:0000313" key="1">
    <source>
        <dbReference type="EMBL" id="MDI9238606.1"/>
    </source>
</evidence>
<keyword evidence="2" id="KW-1185">Reference proteome</keyword>
<sequence length="373" mass="41993">MPPRRPGPRDLNRALLARQGLLKRQRRGIAPALHAFGGLQSQEPKDPFVALWSRLSGFRGQQLHEAARNGEIVRGTWLRATIHLVSADDYVAFRTRLQPVIDRELTATRWRSIGDGFDEARAEQLARALLERAPMSAQALGEALQVHFPKADRSALGHWVRTRVPLAMVPGDERWGWSRPPRFVPADRWLQRPLEMSDLDTLLLQGIAAIGPVTAGDLRMWSGLPGIAARLEALRPRLKVFLLEDGRELFDLPDAPRPRADTPAPVRFLPEFDNVLLSHEDRSRIVPAAHARRFNQTANGRRPRAVLVDGFARAGWTWTRERNQATLQLQPYERFDAATRDALEAEALALLHFLEPDAATHRVRTHAISGART</sequence>
<dbReference type="Proteomes" id="UP001321580">
    <property type="component" value="Unassembled WGS sequence"/>
</dbReference>
<name>A0ABT6XEW6_9GAMM</name>
<accession>A0ABT6XEW6</accession>
<comment type="caution">
    <text evidence="1">The sequence shown here is derived from an EMBL/GenBank/DDBJ whole genome shotgun (WGS) entry which is preliminary data.</text>
</comment>
<dbReference type="Pfam" id="PF06224">
    <property type="entry name" value="AlkZ-like"/>
    <property type="match status" value="1"/>
</dbReference>
<evidence type="ECO:0000313" key="2">
    <source>
        <dbReference type="Proteomes" id="UP001321580"/>
    </source>
</evidence>
<dbReference type="PANTHER" id="PTHR38479">
    <property type="entry name" value="LMO0824 PROTEIN"/>
    <property type="match status" value="1"/>
</dbReference>
<reference evidence="1 2" key="1">
    <citation type="submission" date="2023-05" db="EMBL/GenBank/DDBJ databases">
        <title>Lysobacter sp. strain LF1 Genome sequencing and assembly.</title>
        <authorList>
            <person name="Jung Y."/>
        </authorList>
    </citation>
    <scope>NUCLEOTIDE SEQUENCE [LARGE SCALE GENOMIC DNA]</scope>
    <source>
        <strain evidence="1 2">LF1</strain>
    </source>
</reference>